<dbReference type="AlphaFoldDB" id="A0AAV7KJT8"/>
<organism evidence="1 2">
    <name type="scientific">Oopsacas minuta</name>
    <dbReference type="NCBI Taxonomy" id="111878"/>
    <lineage>
        <taxon>Eukaryota</taxon>
        <taxon>Metazoa</taxon>
        <taxon>Porifera</taxon>
        <taxon>Hexactinellida</taxon>
        <taxon>Hexasterophora</taxon>
        <taxon>Lyssacinosida</taxon>
        <taxon>Leucopsacidae</taxon>
        <taxon>Oopsacas</taxon>
    </lineage>
</organism>
<evidence type="ECO:0000313" key="1">
    <source>
        <dbReference type="EMBL" id="KAI6661190.1"/>
    </source>
</evidence>
<sequence>MEQNDQDVLESRITRLGILNSFRITAKCNLTNSQQAQKQQYDSKHQCPKYKMSDLVWYKDCRRNTRKGGKLESVWIGKRIIVEVLEIGTYKLDGLKRLFNATKLKPVIKEDVVTELPAKKTKLIETITKK</sequence>
<dbReference type="EMBL" id="JAKMXF010000020">
    <property type="protein sequence ID" value="KAI6661190.1"/>
    <property type="molecule type" value="Genomic_DNA"/>
</dbReference>
<protein>
    <submittedName>
        <fullName evidence="1">Uncharacterized protein</fullName>
    </submittedName>
</protein>
<name>A0AAV7KJT8_9METZ</name>
<reference evidence="1 2" key="1">
    <citation type="journal article" date="2023" name="BMC Biol.">
        <title>The compact genome of the sponge Oopsacas minuta (Hexactinellida) is lacking key metazoan core genes.</title>
        <authorList>
            <person name="Santini S."/>
            <person name="Schenkelaars Q."/>
            <person name="Jourda C."/>
            <person name="Duchesne M."/>
            <person name="Belahbib H."/>
            <person name="Rocher C."/>
            <person name="Selva M."/>
            <person name="Riesgo A."/>
            <person name="Vervoort M."/>
            <person name="Leys S.P."/>
            <person name="Kodjabachian L."/>
            <person name="Le Bivic A."/>
            <person name="Borchiellini C."/>
            <person name="Claverie J.M."/>
            <person name="Renard E."/>
        </authorList>
    </citation>
    <scope>NUCLEOTIDE SEQUENCE [LARGE SCALE GENOMIC DNA]</scope>
    <source>
        <strain evidence="1">SPO-2</strain>
    </source>
</reference>
<gene>
    <name evidence="1" type="ORF">LOD99_10169</name>
</gene>
<dbReference type="Proteomes" id="UP001165289">
    <property type="component" value="Unassembled WGS sequence"/>
</dbReference>
<comment type="caution">
    <text evidence="1">The sequence shown here is derived from an EMBL/GenBank/DDBJ whole genome shotgun (WGS) entry which is preliminary data.</text>
</comment>
<accession>A0AAV7KJT8</accession>
<keyword evidence="2" id="KW-1185">Reference proteome</keyword>
<evidence type="ECO:0000313" key="2">
    <source>
        <dbReference type="Proteomes" id="UP001165289"/>
    </source>
</evidence>
<proteinExistence type="predicted"/>